<proteinExistence type="predicted"/>
<accession>A0A9X1NSM6</accession>
<comment type="caution">
    <text evidence="1">The sequence shown here is derived from an EMBL/GenBank/DDBJ whole genome shotgun (WGS) entry which is preliminary data.</text>
</comment>
<gene>
    <name evidence="1" type="ORF">LRX75_11630</name>
</gene>
<keyword evidence="2" id="KW-1185">Reference proteome</keyword>
<sequence length="306" mass="34049">MALTSGMRLASYYNLGFKVCWEAATECGAEFSELFDNDFELVAASERENYANGASIGFGSAGWNKDPVLPKPTEGENFWLTTHGIITHSDEARNRSFFPDSGVIFDVGRYMRILRPSTPVLASANRVNFTPQSTATLHIRRPYSRAVKISDGAHANEQRLYGSITDDYFCGVIEKMLVADEGLQILLCTNSDDTQDCIKSRFSDKVTAYGKSSDALDTSQSSSARDALVDLILMSRTFGIVRQVDTHFGLYASLTNLTPNLVIIRQEEGEAELGFLRYGENQAVEFDRSSNALVRFCDKETNLLRY</sequence>
<organism evidence="1 2">
    <name type="scientific">Rhizobium quercicola</name>
    <dbReference type="NCBI Taxonomy" id="2901226"/>
    <lineage>
        <taxon>Bacteria</taxon>
        <taxon>Pseudomonadati</taxon>
        <taxon>Pseudomonadota</taxon>
        <taxon>Alphaproteobacteria</taxon>
        <taxon>Hyphomicrobiales</taxon>
        <taxon>Rhizobiaceae</taxon>
        <taxon>Rhizobium/Agrobacterium group</taxon>
        <taxon>Rhizobium</taxon>
    </lineage>
</organism>
<protein>
    <submittedName>
        <fullName evidence="1">Uncharacterized protein</fullName>
    </submittedName>
</protein>
<dbReference type="Proteomes" id="UP001139089">
    <property type="component" value="Unassembled WGS sequence"/>
</dbReference>
<evidence type="ECO:0000313" key="2">
    <source>
        <dbReference type="Proteomes" id="UP001139089"/>
    </source>
</evidence>
<reference evidence="1" key="1">
    <citation type="submission" date="2021-12" db="EMBL/GenBank/DDBJ databases">
        <authorList>
            <person name="Li Y."/>
        </authorList>
    </citation>
    <scope>NUCLEOTIDE SEQUENCE</scope>
    <source>
        <strain evidence="1">DKSPLA3</strain>
    </source>
</reference>
<name>A0A9X1NSM6_9HYPH</name>
<evidence type="ECO:0000313" key="1">
    <source>
        <dbReference type="EMBL" id="MCD7109688.1"/>
    </source>
</evidence>
<dbReference type="EMBL" id="JAJOZR010000006">
    <property type="protein sequence ID" value="MCD7109688.1"/>
    <property type="molecule type" value="Genomic_DNA"/>
</dbReference>
<dbReference type="RefSeq" id="WP_231814497.1">
    <property type="nucleotide sequence ID" value="NZ_JAJOZR010000006.1"/>
</dbReference>
<dbReference type="Gene3D" id="3.40.50.11350">
    <property type="match status" value="1"/>
</dbReference>
<dbReference type="AlphaFoldDB" id="A0A9X1NSM6"/>